<sequence length="540" mass="59429">MPLYDLKRGLLVNSVAFSIFFGGCLSVATVTVSAEEQTKEQENRFDLFELRVKGNTLLERTQLERTVYPFLGPQKTIATVEKAREALEKIYHDQGYQTVGVDIPEQDVQNGVVYLQVVEGKVSRLRVKDSRYFSLGSIKAAVPELAEGHIPNMPKMQEQLAALDKLSNDRKITPILRPGDTPGTLDVDLKVKDDLPLHGSVALNGRNTSSTSLLRLVSTVHYDNLWQKYHSASLTYQVSPEESDEVDVVVGTYSLPLFDNAAKLALYGVSSSSNAQIASGGALAVIGNGQIFGARLIKPLPTIKNYSQSMLVGVDYKSFKEDLQLIGADTIRTPISYLPFTLQYNGSVKNEKSLVSFNLGANFSVRGLGNSQAEFENKRLYAQANYLDLIGGLSFTQQLPLGMEFFSRLSGQLADSPLISNEQFSMGGMQSIRGYYETQALMDSGIVGSMEWRSPRLVSAKLDYINKLQALVFLDGGKGWSQRVLAGNASTNELASTGIGTRIQMFKHFIGVLDIGFPLIDLKPVYMGDPKVHFNIATEF</sequence>
<keyword evidence="7" id="KW-1185">Reference proteome</keyword>
<dbReference type="AlphaFoldDB" id="A0A1Z4BVB0"/>
<name>A0A1Z4BVB0_9GAMM</name>
<proteinExistence type="predicted"/>
<reference evidence="6 7" key="1">
    <citation type="submission" date="2017-06" db="EMBL/GenBank/DDBJ databases">
        <title>Genome Sequencing of the methanotroph Methylovulum psychrotolerants str. HV10-M2 isolated from a high-altitude environment.</title>
        <authorList>
            <person name="Mateos-Rivera A."/>
        </authorList>
    </citation>
    <scope>NUCLEOTIDE SEQUENCE [LARGE SCALE GENOMIC DNA]</scope>
    <source>
        <strain evidence="6 7">HV10_M2</strain>
    </source>
</reference>
<feature type="domain" description="Polypeptide-transport-associated ShlB-type" evidence="5">
    <location>
        <begin position="46"/>
        <end position="120"/>
    </location>
</feature>
<dbReference type="Proteomes" id="UP000197019">
    <property type="component" value="Chromosome"/>
</dbReference>
<evidence type="ECO:0000256" key="3">
    <source>
        <dbReference type="ARBA" id="ARBA00023237"/>
    </source>
</evidence>
<evidence type="ECO:0000259" key="4">
    <source>
        <dbReference type="Pfam" id="PF03865"/>
    </source>
</evidence>
<dbReference type="OrthoDB" id="5664954at2"/>
<dbReference type="Pfam" id="PF08479">
    <property type="entry name" value="POTRA_2"/>
    <property type="match status" value="1"/>
</dbReference>
<keyword evidence="1" id="KW-0472">Membrane</keyword>
<keyword evidence="3" id="KW-0998">Cell outer membrane</keyword>
<accession>A0A1Z4BVB0</accession>
<keyword evidence="2" id="KW-0812">Transmembrane</keyword>
<organism evidence="6 7">
    <name type="scientific">Methylovulum psychrotolerans</name>
    <dbReference type="NCBI Taxonomy" id="1704499"/>
    <lineage>
        <taxon>Bacteria</taxon>
        <taxon>Pseudomonadati</taxon>
        <taxon>Pseudomonadota</taxon>
        <taxon>Gammaproteobacteria</taxon>
        <taxon>Methylococcales</taxon>
        <taxon>Methylococcaceae</taxon>
        <taxon>Methylovulum</taxon>
    </lineage>
</organism>
<dbReference type="KEGG" id="mpsy:CEK71_03390"/>
<dbReference type="EMBL" id="CP022129">
    <property type="protein sequence ID" value="ASF45183.1"/>
    <property type="molecule type" value="Genomic_DNA"/>
</dbReference>
<dbReference type="Gene3D" id="2.40.160.50">
    <property type="entry name" value="membrane protein fhac: a member of the omp85/tpsb transporter family"/>
    <property type="match status" value="1"/>
</dbReference>
<dbReference type="PROSITE" id="PS51257">
    <property type="entry name" value="PROKAR_LIPOPROTEIN"/>
    <property type="match status" value="1"/>
</dbReference>
<evidence type="ECO:0000259" key="5">
    <source>
        <dbReference type="Pfam" id="PF08479"/>
    </source>
</evidence>
<dbReference type="InterPro" id="IPR051544">
    <property type="entry name" value="TPS_OM_transporter"/>
</dbReference>
<dbReference type="GO" id="GO:0046819">
    <property type="term" value="P:protein secretion by the type V secretion system"/>
    <property type="evidence" value="ECO:0007669"/>
    <property type="project" value="TreeGrafter"/>
</dbReference>
<feature type="domain" description="Haemolysin activator HlyB C-terminal" evidence="4">
    <location>
        <begin position="184"/>
        <end position="502"/>
    </location>
</feature>
<dbReference type="PANTHER" id="PTHR34597">
    <property type="entry name" value="SLR1661 PROTEIN"/>
    <property type="match status" value="1"/>
</dbReference>
<evidence type="ECO:0000256" key="2">
    <source>
        <dbReference type="ARBA" id="ARBA00022692"/>
    </source>
</evidence>
<dbReference type="PANTHER" id="PTHR34597:SF6">
    <property type="entry name" value="BLR6126 PROTEIN"/>
    <property type="match status" value="1"/>
</dbReference>
<dbReference type="Gene3D" id="3.10.20.310">
    <property type="entry name" value="membrane protein fhac"/>
    <property type="match status" value="1"/>
</dbReference>
<dbReference type="GO" id="GO:0008320">
    <property type="term" value="F:protein transmembrane transporter activity"/>
    <property type="evidence" value="ECO:0007669"/>
    <property type="project" value="TreeGrafter"/>
</dbReference>
<evidence type="ECO:0000256" key="1">
    <source>
        <dbReference type="ARBA" id="ARBA00022452"/>
    </source>
</evidence>
<dbReference type="InterPro" id="IPR013686">
    <property type="entry name" value="Polypept-transport_assoc_ShlB"/>
</dbReference>
<gene>
    <name evidence="6" type="ORF">CEK71_03390</name>
</gene>
<evidence type="ECO:0000313" key="7">
    <source>
        <dbReference type="Proteomes" id="UP000197019"/>
    </source>
</evidence>
<protein>
    <submittedName>
        <fullName evidence="6">Peptidase S9</fullName>
    </submittedName>
</protein>
<dbReference type="GO" id="GO:0098046">
    <property type="term" value="C:type V protein secretion system complex"/>
    <property type="evidence" value="ECO:0007669"/>
    <property type="project" value="TreeGrafter"/>
</dbReference>
<evidence type="ECO:0000313" key="6">
    <source>
        <dbReference type="EMBL" id="ASF45183.1"/>
    </source>
</evidence>
<dbReference type="Pfam" id="PF03865">
    <property type="entry name" value="ShlB"/>
    <property type="match status" value="1"/>
</dbReference>
<dbReference type="InterPro" id="IPR005565">
    <property type="entry name" value="Hemolysn_activator_HlyB_C"/>
</dbReference>
<keyword evidence="1" id="KW-1134">Transmembrane beta strand</keyword>